<comment type="caution">
    <text evidence="3">The sequence shown here is derived from an EMBL/GenBank/DDBJ whole genome shotgun (WGS) entry which is preliminary data.</text>
</comment>
<feature type="region of interest" description="Disordered" evidence="2">
    <location>
        <begin position="1"/>
        <end position="82"/>
    </location>
</feature>
<accession>A0A9N8H926</accession>
<dbReference type="PANTHER" id="PTHR23159">
    <property type="entry name" value="CENTROSOMAL PROTEIN 2"/>
    <property type="match status" value="1"/>
</dbReference>
<feature type="coiled-coil region" evidence="1">
    <location>
        <begin position="1584"/>
        <end position="1656"/>
    </location>
</feature>
<feature type="region of interest" description="Disordered" evidence="2">
    <location>
        <begin position="502"/>
        <end position="532"/>
    </location>
</feature>
<evidence type="ECO:0000256" key="1">
    <source>
        <dbReference type="SAM" id="Coils"/>
    </source>
</evidence>
<feature type="region of interest" description="Disordered" evidence="2">
    <location>
        <begin position="373"/>
        <end position="392"/>
    </location>
</feature>
<feature type="coiled-coil region" evidence="1">
    <location>
        <begin position="1088"/>
        <end position="1399"/>
    </location>
</feature>
<feature type="region of interest" description="Disordered" evidence="2">
    <location>
        <begin position="1657"/>
        <end position="1788"/>
    </location>
</feature>
<protein>
    <submittedName>
        <fullName evidence="3">Myosin, heavy chain 11, smooth muscle</fullName>
    </submittedName>
</protein>
<feature type="region of interest" description="Disordered" evidence="2">
    <location>
        <begin position="275"/>
        <end position="306"/>
    </location>
</feature>
<feature type="coiled-coil region" evidence="1">
    <location>
        <begin position="1003"/>
        <end position="1051"/>
    </location>
</feature>
<name>A0A9N8H926_9STRA</name>
<feature type="coiled-coil region" evidence="1">
    <location>
        <begin position="633"/>
        <end position="855"/>
    </location>
</feature>
<sequence>MSNNSTSSSNGGNANSGGTKGWFEGTMEVISGMEVISSLAPRPSTPVNGSVTKKKKRPGSSNNNNARGSMSAPSSPARSTSGFFPMINRLPSQDSIDRSIHNDTNSTHGKSASQIIRELKQSNAALSAKTATMEADFMNQLNHQTRQGDERHKRLEETIRKSEKLLNSIESRCKNAEQTLVEREEQLTKLREESAFQRHTISDLKNQLHQMELEQEESAYGKRDDSDKWKSDKIFMEQEMEDLRAQVQDSQVLQQEVDRLNHKLEDMKAASHANNLSGISAGDDESVQSQLGNSQRSSYTNRSFMKQSLPQTREILKKTKHRLSVTEAALDILKQERARMMHEHQLEVEDLQQHLEATEEAHHQLTENMKQTIQQLEQQQQQRGSSEEVNSSVDLTRYSNSAEQDNLRSQLMDSNRNIGVLQEQLRQATEKVNDLASKLDKVKKDANNQEQYRADEAEDLRVLHDAQEEEIGRLRKALDDINRELELRDEELEEQKIALTAAEKARRDAEEAQTEAPVEAKTSTPPAESVDPQLVANLKERLRSSEDAIERLETECDRTRKEHHDRVEHLETVLHEVTEGKEYAEEQLAQLSAVLVVDDGLTSRGDFDSNMGPSDELGVLHEDGTAADLSTMLRNVEKLQENERKAVARAKELEYVQAELEELRNSRQTETQELEELVARLKESEAKLASTRDGAMEEYRAEIQKLRGQLKAKDSQRVSKLDEQLREAQTRLNEFENEKATMAEAYMERIGRLELDKENVEEELEKLKNEKASMTEEHMIAVQKLEEDKKTGAAELESRESEIAQLKTNIDQICSAKDSAMQKVQQLEQDKNTMVRQHEEALSNLQTEKTRAAEEFMFQLQTKEAEISDLLVNNSSSSSAGEPTSDSDQVAVLKQEVEKLQKQLLEEQVVQQQRQPSSAANLQSGGALESDLRKQLEALRRERERESRTLKEKLEDRDTTISALVKSSVVLEQKISDLSLELQTVRQNRDVASAASQSSASAIEQAQDDVSELREALADYKEVETRLIHELSLSKKQLKFAESEISRLQEIMDDEVSVGSHHYRRQIQERDDAVSALVQQSMTHESTVQELQKRLQRSAQELEAMREDKKRSSVQLKAELRRLHQESEIFAGQIIEQDEELEALRAEIHNRDESISALNRQLTASRGPSYRPGMLTPNGESPEVVSLSAQIDELEEANETYRTELRELRFKLRDFDNIRNELARTKYDLEELERNSHAMAGQRGDLQAALAAREEAEQRLEEALATRDANSKAIDLLARERDALVAQRDKVIEELRRNIDGCTSQIEALETEIDNVHAELRLKNQALEAAEKKISRLESQNHTMTMDYSRSIAGDAQSENQNSALFEEIEDLQQQLKDLEAENDRLSAFKEKMNAAENLQMQSGKIVEAYERKLSLLTSDKDATIDSLQKSLMSIKGQAAEDFEAMTRDMKKFDLENQTLRQEMQKALEQKNNQIFALEHTLDAQEQLVGNMKNEMDHLQGSMVNTASSRREEIEDMEREVLDLTTRNAAFEREITALKMQLEESKLVHMAEVAKLRESVDRLSQECRSSPEVKPRNPIDDFPIHEVKERLEKLRWRNNSIQEENFKLKSRLEKAEAEIQSARNEKYRTANLEAKVGALTRQLEKLERENHVAMKAAKLASSAAQMEGSRSGTPLRHGTTGSMSQEAQSQASSRSGSRQGTPQRKRTPLRPRPNAQKQQSAPDTPSRLRGLLRFPSSRKKDRDRENVSLPQPQPKTYLVPPSNAPSTPQSERIILAPPMSAKSIQSAK</sequence>
<dbReference type="SMR" id="A0A9N8H926"/>
<keyword evidence="1" id="KW-0175">Coiled coil</keyword>
<proteinExistence type="predicted"/>
<feature type="coiled-coil region" evidence="1">
    <location>
        <begin position="152"/>
        <end position="270"/>
    </location>
</feature>
<dbReference type="EMBL" id="CAICTM010000189">
    <property type="protein sequence ID" value="CAB9504237.1"/>
    <property type="molecule type" value="Genomic_DNA"/>
</dbReference>
<dbReference type="PANTHER" id="PTHR23159:SF31">
    <property type="entry name" value="CENTROSOME-ASSOCIATED PROTEIN CEP250 ISOFORM X1"/>
    <property type="match status" value="1"/>
</dbReference>
<feature type="coiled-coil region" evidence="1">
    <location>
        <begin position="890"/>
        <end position="956"/>
    </location>
</feature>
<evidence type="ECO:0000313" key="4">
    <source>
        <dbReference type="Proteomes" id="UP001153069"/>
    </source>
</evidence>
<gene>
    <name evidence="3" type="ORF">SEMRO_190_G081850.1</name>
</gene>
<organism evidence="3 4">
    <name type="scientific">Seminavis robusta</name>
    <dbReference type="NCBI Taxonomy" id="568900"/>
    <lineage>
        <taxon>Eukaryota</taxon>
        <taxon>Sar</taxon>
        <taxon>Stramenopiles</taxon>
        <taxon>Ochrophyta</taxon>
        <taxon>Bacillariophyta</taxon>
        <taxon>Bacillariophyceae</taxon>
        <taxon>Bacillariophycidae</taxon>
        <taxon>Naviculales</taxon>
        <taxon>Naviculaceae</taxon>
        <taxon>Seminavis</taxon>
    </lineage>
</organism>
<dbReference type="OrthoDB" id="49568at2759"/>
<evidence type="ECO:0000313" key="3">
    <source>
        <dbReference type="EMBL" id="CAB9504237.1"/>
    </source>
</evidence>
<feature type="compositionally biased region" description="Polar residues" evidence="2">
    <location>
        <begin position="383"/>
        <end position="392"/>
    </location>
</feature>
<feature type="compositionally biased region" description="Low complexity" evidence="2">
    <location>
        <begin position="1"/>
        <end position="13"/>
    </location>
</feature>
<feature type="compositionally biased region" description="Low complexity" evidence="2">
    <location>
        <begin position="373"/>
        <end position="382"/>
    </location>
</feature>
<feature type="compositionally biased region" description="Polar residues" evidence="2">
    <location>
        <begin position="287"/>
        <end position="306"/>
    </location>
</feature>
<feature type="coiled-coil region" evidence="1">
    <location>
        <begin position="1443"/>
        <end position="1548"/>
    </location>
</feature>
<feature type="compositionally biased region" description="Polar residues" evidence="2">
    <location>
        <begin position="59"/>
        <end position="82"/>
    </location>
</feature>
<reference evidence="3" key="1">
    <citation type="submission" date="2020-06" db="EMBL/GenBank/DDBJ databases">
        <authorList>
            <consortium name="Plant Systems Biology data submission"/>
        </authorList>
    </citation>
    <scope>NUCLEOTIDE SEQUENCE</scope>
    <source>
        <strain evidence="3">D6</strain>
    </source>
</reference>
<feature type="compositionally biased region" description="Low complexity" evidence="2">
    <location>
        <begin position="1681"/>
        <end position="1700"/>
    </location>
</feature>
<dbReference type="Proteomes" id="UP001153069">
    <property type="component" value="Unassembled WGS sequence"/>
</dbReference>
<keyword evidence="4" id="KW-1185">Reference proteome</keyword>
<evidence type="ECO:0000256" key="2">
    <source>
        <dbReference type="SAM" id="MobiDB-lite"/>
    </source>
</evidence>